<keyword evidence="1" id="KW-0472">Membrane</keyword>
<protein>
    <submittedName>
        <fullName evidence="3">Calcineurin-like phosphoesterase</fullName>
    </submittedName>
</protein>
<keyword evidence="1" id="KW-1133">Transmembrane helix</keyword>
<organism evidence="3 4">
    <name type="scientific">Phlyctema vagabunda</name>
    <dbReference type="NCBI Taxonomy" id="108571"/>
    <lineage>
        <taxon>Eukaryota</taxon>
        <taxon>Fungi</taxon>
        <taxon>Dikarya</taxon>
        <taxon>Ascomycota</taxon>
        <taxon>Pezizomycotina</taxon>
        <taxon>Leotiomycetes</taxon>
        <taxon>Helotiales</taxon>
        <taxon>Dermateaceae</taxon>
        <taxon>Phlyctema</taxon>
    </lineage>
</organism>
<keyword evidence="4" id="KW-1185">Reference proteome</keyword>
<evidence type="ECO:0000313" key="4">
    <source>
        <dbReference type="Proteomes" id="UP001629113"/>
    </source>
</evidence>
<sequence>MTRRIVRTASQLGALAVVTFLVVFILDNQFRMLPAAIHTYLPAHHPGFIITDITVTTCSKVNLFSSCKLDSNIWQRIEKDLYLGSGWVSSAYIHVKRKEEKDLTPDDGVVVDVTVGRLDPSTGEKEEEGIKWVSRPAGLWLKRSARRHASDSDNAVTAIDILFGADAVDPREGWQMTGTPLLLESSGEGREARLSIRRGTPAPVVKPQPRIGDNGRFKIMQAADLHLSTGTGHCRDAMPSDGSPCEADTRTLEFVGRLLDEEKPDLVILSGDQVNGDTAPDAQSAIFKYAELLIKRKIPFATIFGNHDDEGSSPREEQMTLIETLPYSLSRAGPENIEGVGNYYVEVLARGNTKHSALTIYLLDSHAYSPDERNFKGYDWLKKNQIDWFKETAEGLKRAHKEYTHVHMDLAFIHIPLPEFRDESNYYKGAWREGVTAPGFNSGFRDALIEEGVLFVSVGHDHANEYCALSKNEKEDPALWMCYAGGAGFGGYGGYGGYHRRIRFFDLDMNEARITTYKRLEYGDVAARVDEQVIVEMGRVVKHDD</sequence>
<dbReference type="EMBL" id="JBFCZG010000007">
    <property type="protein sequence ID" value="KAL3419554.1"/>
    <property type="molecule type" value="Genomic_DNA"/>
</dbReference>
<dbReference type="SUPFAM" id="SSF56300">
    <property type="entry name" value="Metallo-dependent phosphatases"/>
    <property type="match status" value="1"/>
</dbReference>
<gene>
    <name evidence="3" type="ORF">PVAG01_08052</name>
</gene>
<dbReference type="Pfam" id="PF00149">
    <property type="entry name" value="Metallophos"/>
    <property type="match status" value="1"/>
</dbReference>
<name>A0ABR4P8C0_9HELO</name>
<feature type="domain" description="Calcineurin-like phosphoesterase" evidence="2">
    <location>
        <begin position="217"/>
        <end position="463"/>
    </location>
</feature>
<proteinExistence type="predicted"/>
<comment type="caution">
    <text evidence="3">The sequence shown here is derived from an EMBL/GenBank/DDBJ whole genome shotgun (WGS) entry which is preliminary data.</text>
</comment>
<dbReference type="CDD" id="cd07383">
    <property type="entry name" value="MPP_Dcr2"/>
    <property type="match status" value="1"/>
</dbReference>
<dbReference type="InterPro" id="IPR029052">
    <property type="entry name" value="Metallo-depent_PP-like"/>
</dbReference>
<feature type="transmembrane region" description="Helical" evidence="1">
    <location>
        <begin position="12"/>
        <end position="30"/>
    </location>
</feature>
<keyword evidence="1" id="KW-0812">Transmembrane</keyword>
<evidence type="ECO:0000259" key="2">
    <source>
        <dbReference type="Pfam" id="PF00149"/>
    </source>
</evidence>
<accession>A0ABR4P8C0</accession>
<dbReference type="Gene3D" id="3.60.21.10">
    <property type="match status" value="1"/>
</dbReference>
<dbReference type="InterPro" id="IPR004843">
    <property type="entry name" value="Calcineurin-like_PHP"/>
</dbReference>
<dbReference type="PANTHER" id="PTHR32440:SF0">
    <property type="entry name" value="PHOSPHATASE DCR2-RELATED"/>
    <property type="match status" value="1"/>
</dbReference>
<dbReference type="Proteomes" id="UP001629113">
    <property type="component" value="Unassembled WGS sequence"/>
</dbReference>
<evidence type="ECO:0000313" key="3">
    <source>
        <dbReference type="EMBL" id="KAL3419554.1"/>
    </source>
</evidence>
<reference evidence="3 4" key="1">
    <citation type="submission" date="2024-06" db="EMBL/GenBank/DDBJ databases">
        <title>Complete genome of Phlyctema vagabunda strain 19-DSS-EL-015.</title>
        <authorList>
            <person name="Fiorenzani C."/>
        </authorList>
    </citation>
    <scope>NUCLEOTIDE SEQUENCE [LARGE SCALE GENOMIC DNA]</scope>
    <source>
        <strain evidence="3 4">19-DSS-EL-015</strain>
    </source>
</reference>
<dbReference type="PANTHER" id="PTHR32440">
    <property type="entry name" value="PHOSPHATASE DCR2-RELATED-RELATED"/>
    <property type="match status" value="1"/>
</dbReference>
<evidence type="ECO:0000256" key="1">
    <source>
        <dbReference type="SAM" id="Phobius"/>
    </source>
</evidence>